<name>A0A166AIG8_9AGAM</name>
<evidence type="ECO:0000313" key="3">
    <source>
        <dbReference type="Proteomes" id="UP000076532"/>
    </source>
</evidence>
<evidence type="ECO:0000256" key="1">
    <source>
        <dbReference type="SAM" id="MobiDB-lite"/>
    </source>
</evidence>
<keyword evidence="3" id="KW-1185">Reference proteome</keyword>
<dbReference type="Proteomes" id="UP000076532">
    <property type="component" value="Unassembled WGS sequence"/>
</dbReference>
<feature type="region of interest" description="Disordered" evidence="1">
    <location>
        <begin position="47"/>
        <end position="67"/>
    </location>
</feature>
<accession>A0A166AIG8</accession>
<organism evidence="2 3">
    <name type="scientific">Athelia psychrophila</name>
    <dbReference type="NCBI Taxonomy" id="1759441"/>
    <lineage>
        <taxon>Eukaryota</taxon>
        <taxon>Fungi</taxon>
        <taxon>Dikarya</taxon>
        <taxon>Basidiomycota</taxon>
        <taxon>Agaricomycotina</taxon>
        <taxon>Agaricomycetes</taxon>
        <taxon>Agaricomycetidae</taxon>
        <taxon>Atheliales</taxon>
        <taxon>Atheliaceae</taxon>
        <taxon>Athelia</taxon>
    </lineage>
</organism>
<proteinExistence type="predicted"/>
<gene>
    <name evidence="2" type="ORF">FIBSPDRAFT_898887</name>
</gene>
<reference evidence="2 3" key="1">
    <citation type="journal article" date="2016" name="Mol. Biol. Evol.">
        <title>Comparative Genomics of Early-Diverging Mushroom-Forming Fungi Provides Insights into the Origins of Lignocellulose Decay Capabilities.</title>
        <authorList>
            <person name="Nagy L.G."/>
            <person name="Riley R."/>
            <person name="Tritt A."/>
            <person name="Adam C."/>
            <person name="Daum C."/>
            <person name="Floudas D."/>
            <person name="Sun H."/>
            <person name="Yadav J.S."/>
            <person name="Pangilinan J."/>
            <person name="Larsson K.H."/>
            <person name="Matsuura K."/>
            <person name="Barry K."/>
            <person name="Labutti K."/>
            <person name="Kuo R."/>
            <person name="Ohm R.A."/>
            <person name="Bhattacharya S.S."/>
            <person name="Shirouzu T."/>
            <person name="Yoshinaga Y."/>
            <person name="Martin F.M."/>
            <person name="Grigoriev I.V."/>
            <person name="Hibbett D.S."/>
        </authorList>
    </citation>
    <scope>NUCLEOTIDE SEQUENCE [LARGE SCALE GENOMIC DNA]</scope>
    <source>
        <strain evidence="2 3">CBS 109695</strain>
    </source>
</reference>
<dbReference type="AlphaFoldDB" id="A0A166AIG8"/>
<evidence type="ECO:0000313" key="2">
    <source>
        <dbReference type="EMBL" id="KZP11639.1"/>
    </source>
</evidence>
<dbReference type="EMBL" id="KV417660">
    <property type="protein sequence ID" value="KZP11639.1"/>
    <property type="molecule type" value="Genomic_DNA"/>
</dbReference>
<feature type="compositionally biased region" description="Basic and acidic residues" evidence="1">
    <location>
        <begin position="57"/>
        <end position="67"/>
    </location>
</feature>
<sequence>MATPAIRGYSSMITTKSTTARSHSKSGYYGIELAICRREKRVMVDSTEGSFNRSSLKGRDRPEERVTPEVVEAAKAAPEAGLYKAGAAGGAVWQGAPAEAVSFAVSAAGTSAQAVPWASVPPSKPTVASTVPAQRRRRFRFPHFSYQPDVPAVRGIEYPGMTESRIGNEVTTVTSKQELVIDRVTKIIANVLGGNNCNRTRWSNYTNA</sequence>
<protein>
    <submittedName>
        <fullName evidence="2">Uncharacterized protein</fullName>
    </submittedName>
</protein>